<dbReference type="FunFam" id="3.10.490.20:FF:000002">
    <property type="entry name" value="Dynein axonemal heavy chain 17"/>
    <property type="match status" value="1"/>
</dbReference>
<evidence type="ECO:0000313" key="3">
    <source>
        <dbReference type="Proteomes" id="UP000008909"/>
    </source>
</evidence>
<reference key="2">
    <citation type="submission" date="2011-10" db="EMBL/GenBank/DDBJ databases">
        <title>The genome and transcriptome sequence of Clonorchis sinensis provide insights into the carcinogenic liver fluke.</title>
        <authorList>
            <person name="Wang X."/>
            <person name="Huang Y."/>
            <person name="Chen W."/>
            <person name="Liu H."/>
            <person name="Guo L."/>
            <person name="Chen Y."/>
            <person name="Luo F."/>
            <person name="Zhou W."/>
            <person name="Sun J."/>
            <person name="Mao Q."/>
            <person name="Liang P."/>
            <person name="Zhou C."/>
            <person name="Tian Y."/>
            <person name="Men J."/>
            <person name="Lv X."/>
            <person name="Huang L."/>
            <person name="Zhou J."/>
            <person name="Hu Y."/>
            <person name="Li R."/>
            <person name="Zhang F."/>
            <person name="Lei H."/>
            <person name="Li X."/>
            <person name="Hu X."/>
            <person name="Liang C."/>
            <person name="Xu J."/>
            <person name="Wu Z."/>
            <person name="Yu X."/>
        </authorList>
    </citation>
    <scope>NUCLEOTIDE SEQUENCE</scope>
    <source>
        <strain>Henan</strain>
    </source>
</reference>
<dbReference type="PANTHER" id="PTHR46961">
    <property type="entry name" value="DYNEIN HEAVY CHAIN 1, AXONEMAL-LIKE PROTEIN"/>
    <property type="match status" value="1"/>
</dbReference>
<dbReference type="InterPro" id="IPR041228">
    <property type="entry name" value="Dynein_C"/>
</dbReference>
<protein>
    <submittedName>
        <fullName evidence="2">Dynein beta chain ciliary</fullName>
    </submittedName>
</protein>
<sequence>MSQLVIRSDEINKSMGLVDGDLYLAPNFMVPPNSDYVGYHDYIDKNLPPESPYLYGLHPNAEIDFLTKAAERTFRVVLELQPRDSGADVGDAPSREEKLNNLLEDLVERLPDGFPMAELYARQAPEERSPYVVVVLQECERMNLLIDEIRRSLKELRLGLRGELTITGAMETLINALFLDQVPASWERYAYPSLYPLGLWFADMLNRTKELEIWSQDLGLPGSVWIGGLFNPQSFLTAVMQQTARKMEWPLDKICISVEVTKKTKEEMGSAPREGAYVHGLFMEGARWDSGAGCMTDARIKELAPPMPVILLRAVPSDRQEGRVAAMYACPVYKTKMRGPTFVWTFHLKTKEKPAKWIMGGVALLLQV</sequence>
<dbReference type="PANTHER" id="PTHR46961:SF20">
    <property type="entry name" value="LOW QUALITY PROTEIN: DYNEIN BETA CHAIN, CILIARY-LIKE"/>
    <property type="match status" value="1"/>
</dbReference>
<proteinExistence type="predicted"/>
<dbReference type="InterPro" id="IPR026983">
    <property type="entry name" value="DHC"/>
</dbReference>
<dbReference type="GO" id="GO:0030286">
    <property type="term" value="C:dynein complex"/>
    <property type="evidence" value="ECO:0007669"/>
    <property type="project" value="InterPro"/>
</dbReference>
<dbReference type="Proteomes" id="UP000008909">
    <property type="component" value="Unassembled WGS sequence"/>
</dbReference>
<evidence type="ECO:0000313" key="2">
    <source>
        <dbReference type="EMBL" id="GAA49156.1"/>
    </source>
</evidence>
<dbReference type="Gene3D" id="3.10.490.20">
    <property type="match status" value="1"/>
</dbReference>
<accession>G7Y871</accession>
<dbReference type="AlphaFoldDB" id="G7Y871"/>
<evidence type="ECO:0000259" key="1">
    <source>
        <dbReference type="Pfam" id="PF18199"/>
    </source>
</evidence>
<dbReference type="GO" id="GO:0045505">
    <property type="term" value="F:dynein intermediate chain binding"/>
    <property type="evidence" value="ECO:0007669"/>
    <property type="project" value="InterPro"/>
</dbReference>
<keyword evidence="3" id="KW-1185">Reference proteome</keyword>
<dbReference type="FunFam" id="1.20.1270.280:FF:000003">
    <property type="entry name" value="Dynein axonemal heavy chain 17"/>
    <property type="match status" value="1"/>
</dbReference>
<dbReference type="Pfam" id="PF18199">
    <property type="entry name" value="Dynein_C"/>
    <property type="match status" value="1"/>
</dbReference>
<dbReference type="GO" id="GO:0007018">
    <property type="term" value="P:microtubule-based movement"/>
    <property type="evidence" value="ECO:0007669"/>
    <property type="project" value="InterPro"/>
</dbReference>
<name>G7Y871_CLOSI</name>
<dbReference type="GO" id="GO:0051959">
    <property type="term" value="F:dynein light intermediate chain binding"/>
    <property type="evidence" value="ECO:0007669"/>
    <property type="project" value="InterPro"/>
</dbReference>
<gene>
    <name evidence="2" type="ORF">CLF_102597</name>
</gene>
<dbReference type="InterPro" id="IPR043160">
    <property type="entry name" value="Dynein_C_barrel"/>
</dbReference>
<organism evidence="2 3">
    <name type="scientific">Clonorchis sinensis</name>
    <name type="common">Chinese liver fluke</name>
    <dbReference type="NCBI Taxonomy" id="79923"/>
    <lineage>
        <taxon>Eukaryota</taxon>
        <taxon>Metazoa</taxon>
        <taxon>Spiralia</taxon>
        <taxon>Lophotrochozoa</taxon>
        <taxon>Platyhelminthes</taxon>
        <taxon>Trematoda</taxon>
        <taxon>Digenea</taxon>
        <taxon>Opisthorchiida</taxon>
        <taxon>Opisthorchiata</taxon>
        <taxon>Opisthorchiidae</taxon>
        <taxon>Clonorchis</taxon>
    </lineage>
</organism>
<feature type="domain" description="Dynein heavy chain C-terminal" evidence="1">
    <location>
        <begin position="68"/>
        <end position="366"/>
    </location>
</feature>
<dbReference type="EMBL" id="DF142934">
    <property type="protein sequence ID" value="GAA49156.1"/>
    <property type="molecule type" value="Genomic_DNA"/>
</dbReference>
<reference evidence="2" key="1">
    <citation type="journal article" date="2011" name="Genome Biol.">
        <title>The draft genome of the carcinogenic human liver fluke Clonorchis sinensis.</title>
        <authorList>
            <person name="Wang X."/>
            <person name="Chen W."/>
            <person name="Huang Y."/>
            <person name="Sun J."/>
            <person name="Men J."/>
            <person name="Liu H."/>
            <person name="Luo F."/>
            <person name="Guo L."/>
            <person name="Lv X."/>
            <person name="Deng C."/>
            <person name="Zhou C."/>
            <person name="Fan Y."/>
            <person name="Li X."/>
            <person name="Huang L."/>
            <person name="Hu Y."/>
            <person name="Liang C."/>
            <person name="Hu X."/>
            <person name="Xu J."/>
            <person name="Yu X."/>
        </authorList>
    </citation>
    <scope>NUCLEOTIDE SEQUENCE [LARGE SCALE GENOMIC DNA]</scope>
    <source>
        <strain evidence="2">Henan</strain>
    </source>
</reference>
<dbReference type="Gene3D" id="1.20.1270.280">
    <property type="match status" value="1"/>
</dbReference>